<dbReference type="Proteomes" id="UP000613580">
    <property type="component" value="Unassembled WGS sequence"/>
</dbReference>
<dbReference type="Gene3D" id="3.30.710.10">
    <property type="entry name" value="Potassium Channel Kv1.1, Chain A"/>
    <property type="match status" value="1"/>
</dbReference>
<sequence length="322" mass="36475">MSSNEPLTKRRREEDAAPDDVTRSSEYFFDDGNIILQVESTQFRLHKTVLAMHSTVFRDMFTVPLPADEPLVDNCAVVVLSGDSPEDWNHLLSAMYPIRSTHEKQTVEFVCALLRLSTKYDIPEFRRQWLARLHEELPTTLAEYDSGAGWKYIVVAGDNSHCVLASLIDLAREIGIHSILPLTLYSLVWDDVLVAPATGTNKLNLSDQAAYLRGQLRLLRLSSTTTMRWLEPEEPLVPCATCSSESRPDCSRVVEDFRKRCTSEISAGVFASWTELAVDGLCDACEEAARTVYEEGRVECWKQLPSIFDLPDWEELKRLDLD</sequence>
<proteinExistence type="predicted"/>
<dbReference type="Pfam" id="PF00651">
    <property type="entry name" value="BTB"/>
    <property type="match status" value="1"/>
</dbReference>
<dbReference type="SUPFAM" id="SSF54695">
    <property type="entry name" value="POZ domain"/>
    <property type="match status" value="1"/>
</dbReference>
<name>A0A8H6SEU1_MYCCL</name>
<dbReference type="InterPro" id="IPR011333">
    <property type="entry name" value="SKP1/BTB/POZ_sf"/>
</dbReference>
<dbReference type="SMART" id="SM00225">
    <property type="entry name" value="BTB"/>
    <property type="match status" value="1"/>
</dbReference>
<dbReference type="PROSITE" id="PS50097">
    <property type="entry name" value="BTB"/>
    <property type="match status" value="1"/>
</dbReference>
<gene>
    <name evidence="2" type="ORF">HMN09_01059900</name>
</gene>
<feature type="domain" description="BTB" evidence="1">
    <location>
        <begin position="32"/>
        <end position="96"/>
    </location>
</feature>
<protein>
    <submittedName>
        <fullName evidence="2">BTB domain-containing protein</fullName>
    </submittedName>
</protein>
<accession>A0A8H6SEU1</accession>
<dbReference type="EMBL" id="JACAZE010000016">
    <property type="protein sequence ID" value="KAF7296530.1"/>
    <property type="molecule type" value="Genomic_DNA"/>
</dbReference>
<comment type="caution">
    <text evidence="2">The sequence shown here is derived from an EMBL/GenBank/DDBJ whole genome shotgun (WGS) entry which is preliminary data.</text>
</comment>
<keyword evidence="3" id="KW-1185">Reference proteome</keyword>
<evidence type="ECO:0000313" key="3">
    <source>
        <dbReference type="Proteomes" id="UP000613580"/>
    </source>
</evidence>
<dbReference type="AlphaFoldDB" id="A0A8H6SEU1"/>
<organism evidence="2 3">
    <name type="scientific">Mycena chlorophos</name>
    <name type="common">Agaric fungus</name>
    <name type="synonym">Agaricus chlorophos</name>
    <dbReference type="NCBI Taxonomy" id="658473"/>
    <lineage>
        <taxon>Eukaryota</taxon>
        <taxon>Fungi</taxon>
        <taxon>Dikarya</taxon>
        <taxon>Basidiomycota</taxon>
        <taxon>Agaricomycotina</taxon>
        <taxon>Agaricomycetes</taxon>
        <taxon>Agaricomycetidae</taxon>
        <taxon>Agaricales</taxon>
        <taxon>Marasmiineae</taxon>
        <taxon>Mycenaceae</taxon>
        <taxon>Mycena</taxon>
    </lineage>
</organism>
<evidence type="ECO:0000259" key="1">
    <source>
        <dbReference type="PROSITE" id="PS50097"/>
    </source>
</evidence>
<dbReference type="InterPro" id="IPR000210">
    <property type="entry name" value="BTB/POZ_dom"/>
</dbReference>
<dbReference type="CDD" id="cd18186">
    <property type="entry name" value="BTB_POZ_ZBTB_KLHL-like"/>
    <property type="match status" value="1"/>
</dbReference>
<dbReference type="OrthoDB" id="2799068at2759"/>
<evidence type="ECO:0000313" key="2">
    <source>
        <dbReference type="EMBL" id="KAF7296530.1"/>
    </source>
</evidence>
<reference evidence="2" key="1">
    <citation type="submission" date="2020-05" db="EMBL/GenBank/DDBJ databases">
        <title>Mycena genomes resolve the evolution of fungal bioluminescence.</title>
        <authorList>
            <person name="Tsai I.J."/>
        </authorList>
    </citation>
    <scope>NUCLEOTIDE SEQUENCE</scope>
    <source>
        <strain evidence="2">110903Hualien_Pintung</strain>
    </source>
</reference>